<dbReference type="EMBL" id="JADGMQ010000003">
    <property type="protein sequence ID" value="MBI1620358.1"/>
    <property type="molecule type" value="Genomic_DNA"/>
</dbReference>
<organism evidence="1 2">
    <name type="scientific">Aquamicrobium zhengzhouense</name>
    <dbReference type="NCBI Taxonomy" id="2781738"/>
    <lineage>
        <taxon>Bacteria</taxon>
        <taxon>Pseudomonadati</taxon>
        <taxon>Pseudomonadota</taxon>
        <taxon>Alphaproteobacteria</taxon>
        <taxon>Hyphomicrobiales</taxon>
        <taxon>Phyllobacteriaceae</taxon>
        <taxon>Aquamicrobium</taxon>
    </lineage>
</organism>
<protein>
    <submittedName>
        <fullName evidence="1">Uncharacterized protein</fullName>
    </submittedName>
</protein>
<name>A0ABS0SAP2_9HYPH</name>
<gene>
    <name evidence="1" type="ORF">IOD40_06730</name>
</gene>
<dbReference type="Proteomes" id="UP000601789">
    <property type="component" value="Unassembled WGS sequence"/>
</dbReference>
<reference evidence="1 2" key="1">
    <citation type="submission" date="2020-10" db="EMBL/GenBank/DDBJ databases">
        <title>Aquamicrobium zhengzhouensis sp. nov., a exopolysaccharide producing bacterium isolated from farmland soil.</title>
        <authorList>
            <person name="Wang X."/>
        </authorList>
    </citation>
    <scope>NUCLEOTIDE SEQUENCE [LARGE SCALE GENOMIC DNA]</scope>
    <source>
        <strain evidence="2">cd-1</strain>
    </source>
</reference>
<evidence type="ECO:0000313" key="1">
    <source>
        <dbReference type="EMBL" id="MBI1620358.1"/>
    </source>
</evidence>
<sequence>MTDATFTDRLGLILQAYASNPETWGTELNNAVIRLMDDTVAYEPITVDADVTLSADDGLENQVRRTLLPLIGAGGHTVTVKSVDRFYLVYNACAADVEIKPEGGTGSTVRAGSCVIWTTDGATASTFDVPLDRIRKPEADVDFNGKKIVNLAAPTGDDDAVTKQYVDDAKGEIDSRPLNEFTKPDAALDLNGKKAINLGAPTDPADAATKGYIDTLAASSSLGTVAAIADEIVAVAANESNVVTVAENIANVNTVAANITSVDLVADNIADVQNAGAIVDEFKNTAFWLAVTC</sequence>
<dbReference type="RefSeq" id="WP_198475640.1">
    <property type="nucleotide sequence ID" value="NZ_JADGMQ010000003.1"/>
</dbReference>
<comment type="caution">
    <text evidence="1">The sequence shown here is derived from an EMBL/GenBank/DDBJ whole genome shotgun (WGS) entry which is preliminary data.</text>
</comment>
<accession>A0ABS0SAP2</accession>
<keyword evidence="2" id="KW-1185">Reference proteome</keyword>
<evidence type="ECO:0000313" key="2">
    <source>
        <dbReference type="Proteomes" id="UP000601789"/>
    </source>
</evidence>
<proteinExistence type="predicted"/>